<dbReference type="AlphaFoldDB" id="A0A2J7TM92"/>
<sequence>MSFAEAHALRENYVARKAKLDFEVASGALVEIEVVGQEVEACFAVVRERLLSIPGKLADKLVGRERAYIENAILAEISEALEEISSPADLTKDVARKGSK</sequence>
<accession>A0A2J7TM92</accession>
<evidence type="ECO:0000313" key="2">
    <source>
        <dbReference type="Proteomes" id="UP000236286"/>
    </source>
</evidence>
<dbReference type="EMBL" id="PDZR01000001">
    <property type="protein sequence ID" value="PNG27898.1"/>
    <property type="molecule type" value="Genomic_DNA"/>
</dbReference>
<organism evidence="1 2">
    <name type="scientific">Methylocella silvestris</name>
    <dbReference type="NCBI Taxonomy" id="199596"/>
    <lineage>
        <taxon>Bacteria</taxon>
        <taxon>Pseudomonadati</taxon>
        <taxon>Pseudomonadota</taxon>
        <taxon>Alphaproteobacteria</taxon>
        <taxon>Hyphomicrobiales</taxon>
        <taxon>Beijerinckiaceae</taxon>
        <taxon>Methylocella</taxon>
    </lineage>
</organism>
<protein>
    <submittedName>
        <fullName evidence="1">Uncharacterized protein</fullName>
    </submittedName>
</protein>
<gene>
    <name evidence="1" type="ORF">CR492_03140</name>
</gene>
<name>A0A2J7TM92_METSI</name>
<comment type="caution">
    <text evidence="1">The sequence shown here is derived from an EMBL/GenBank/DDBJ whole genome shotgun (WGS) entry which is preliminary data.</text>
</comment>
<evidence type="ECO:0000313" key="1">
    <source>
        <dbReference type="EMBL" id="PNG27898.1"/>
    </source>
</evidence>
<proteinExistence type="predicted"/>
<reference evidence="1 2" key="1">
    <citation type="submission" date="2017-10" db="EMBL/GenBank/DDBJ databases">
        <title>Genome announcement of Methylocella silvestris TVC from permafrost.</title>
        <authorList>
            <person name="Wang J."/>
            <person name="Geng K."/>
            <person name="Ul-Haque F."/>
            <person name="Crombie A.T."/>
            <person name="Street L.E."/>
            <person name="Wookey P.A."/>
            <person name="Murrell J.C."/>
            <person name="Pratscher J."/>
        </authorList>
    </citation>
    <scope>NUCLEOTIDE SEQUENCE [LARGE SCALE GENOMIC DNA]</scope>
    <source>
        <strain evidence="1 2">TVC</strain>
    </source>
</reference>
<dbReference type="Proteomes" id="UP000236286">
    <property type="component" value="Unassembled WGS sequence"/>
</dbReference>